<reference evidence="2" key="1">
    <citation type="journal article" date="2019" name="Int. J. Syst. Evol. Microbiol.">
        <title>The Global Catalogue of Microorganisms (GCM) 10K type strain sequencing project: providing services to taxonomists for standard genome sequencing and annotation.</title>
        <authorList>
            <consortium name="The Broad Institute Genomics Platform"/>
            <consortium name="The Broad Institute Genome Sequencing Center for Infectious Disease"/>
            <person name="Wu L."/>
            <person name="Ma J."/>
        </authorList>
    </citation>
    <scope>NUCLEOTIDE SEQUENCE [LARGE SCALE GENOMIC DNA]</scope>
    <source>
        <strain evidence="2">CGMCC 4.7371</strain>
    </source>
</reference>
<protein>
    <submittedName>
        <fullName evidence="1">Uncharacterized protein</fullName>
    </submittedName>
</protein>
<dbReference type="RefSeq" id="WP_188782564.1">
    <property type="nucleotide sequence ID" value="NZ_BMNI01000001.1"/>
</dbReference>
<sequence>MNAKKLVLLVLVVFIGFWLYQDPQGLANVAADGGGKLWTLTTQLFDSVISFVSSFLDQTN</sequence>
<accession>A0ABQ2N667</accession>
<comment type="caution">
    <text evidence="1">The sequence shown here is derived from an EMBL/GenBank/DDBJ whole genome shotgun (WGS) entry which is preliminary data.</text>
</comment>
<dbReference type="EMBL" id="BMNI01000001">
    <property type="protein sequence ID" value="GGO85931.1"/>
    <property type="molecule type" value="Genomic_DNA"/>
</dbReference>
<gene>
    <name evidence="1" type="ORF">GCM10011584_07030</name>
</gene>
<proteinExistence type="predicted"/>
<evidence type="ECO:0000313" key="1">
    <source>
        <dbReference type="EMBL" id="GGO85931.1"/>
    </source>
</evidence>
<keyword evidence="2" id="KW-1185">Reference proteome</keyword>
<name>A0ABQ2N667_9ACTN</name>
<evidence type="ECO:0000313" key="2">
    <source>
        <dbReference type="Proteomes" id="UP000655410"/>
    </source>
</evidence>
<dbReference type="Proteomes" id="UP000655410">
    <property type="component" value="Unassembled WGS sequence"/>
</dbReference>
<organism evidence="1 2">
    <name type="scientific">Nocardioides phosphati</name>
    <dbReference type="NCBI Taxonomy" id="1867775"/>
    <lineage>
        <taxon>Bacteria</taxon>
        <taxon>Bacillati</taxon>
        <taxon>Actinomycetota</taxon>
        <taxon>Actinomycetes</taxon>
        <taxon>Propionibacteriales</taxon>
        <taxon>Nocardioidaceae</taxon>
        <taxon>Nocardioides</taxon>
    </lineage>
</organism>